<evidence type="ECO:0000313" key="3">
    <source>
        <dbReference type="Proteomes" id="UP000284706"/>
    </source>
</evidence>
<accession>A0A409X1N1</accession>
<keyword evidence="3" id="KW-1185">Reference proteome</keyword>
<reference evidence="2 3" key="1">
    <citation type="journal article" date="2018" name="Evol. Lett.">
        <title>Horizontal gene cluster transfer increased hallucinogenic mushroom diversity.</title>
        <authorList>
            <person name="Reynolds H.T."/>
            <person name="Vijayakumar V."/>
            <person name="Gluck-Thaler E."/>
            <person name="Korotkin H.B."/>
            <person name="Matheny P.B."/>
            <person name="Slot J.C."/>
        </authorList>
    </citation>
    <scope>NUCLEOTIDE SEQUENCE [LARGE SCALE GENOMIC DNA]</scope>
    <source>
        <strain evidence="2 3">SRW20</strain>
    </source>
</reference>
<proteinExistence type="predicted"/>
<gene>
    <name evidence="2" type="ORF">CVT26_004422</name>
</gene>
<dbReference type="EMBL" id="NHYE01004439">
    <property type="protein sequence ID" value="PPQ84609.1"/>
    <property type="molecule type" value="Genomic_DNA"/>
</dbReference>
<feature type="compositionally biased region" description="Basic and acidic residues" evidence="1">
    <location>
        <begin position="88"/>
        <end position="97"/>
    </location>
</feature>
<protein>
    <submittedName>
        <fullName evidence="2">Uncharacterized protein</fullName>
    </submittedName>
</protein>
<evidence type="ECO:0000313" key="2">
    <source>
        <dbReference type="EMBL" id="PPQ84609.1"/>
    </source>
</evidence>
<feature type="region of interest" description="Disordered" evidence="1">
    <location>
        <begin position="31"/>
        <end position="97"/>
    </location>
</feature>
<feature type="compositionally biased region" description="Low complexity" evidence="1">
    <location>
        <begin position="167"/>
        <end position="180"/>
    </location>
</feature>
<organism evidence="2 3">
    <name type="scientific">Gymnopilus dilepis</name>
    <dbReference type="NCBI Taxonomy" id="231916"/>
    <lineage>
        <taxon>Eukaryota</taxon>
        <taxon>Fungi</taxon>
        <taxon>Dikarya</taxon>
        <taxon>Basidiomycota</taxon>
        <taxon>Agaricomycotina</taxon>
        <taxon>Agaricomycetes</taxon>
        <taxon>Agaricomycetidae</taxon>
        <taxon>Agaricales</taxon>
        <taxon>Agaricineae</taxon>
        <taxon>Hymenogastraceae</taxon>
        <taxon>Gymnopilus</taxon>
    </lineage>
</organism>
<dbReference type="Proteomes" id="UP000284706">
    <property type="component" value="Unassembled WGS sequence"/>
</dbReference>
<feature type="region of interest" description="Disordered" evidence="1">
    <location>
        <begin position="158"/>
        <end position="180"/>
    </location>
</feature>
<feature type="compositionally biased region" description="Low complexity" evidence="1">
    <location>
        <begin position="121"/>
        <end position="131"/>
    </location>
</feature>
<dbReference type="AlphaFoldDB" id="A0A409X1N1"/>
<dbReference type="InParanoid" id="A0A409X1N1"/>
<feature type="region of interest" description="Disordered" evidence="1">
    <location>
        <begin position="121"/>
        <end position="143"/>
    </location>
</feature>
<evidence type="ECO:0000256" key="1">
    <source>
        <dbReference type="SAM" id="MobiDB-lite"/>
    </source>
</evidence>
<name>A0A409X1N1_9AGAR</name>
<sequence length="281" mass="31013">MTKTSFYSFDSSVKASRPRLVNLITFQQDKTLAPSQSSRRRSKFSVMAKRSPRRRRVTPGKKKLPVKAKKAKTKDTRPPRFGPTESQPTKHESEKQQLEGVFRPALPSPEPDDSHLALSKVESAALSSSPSTSPPPPVAGASDVTDDLLARTGENCLPEVESSNLNPVDQQSPSDSDSVSNLARWGWPSISPSYLPFQETDSNGLCRIDSPYSTYSIASSRTVSTDYGIYARRMALSQSSSLYPSPMMDEGLSTQESMALREFFDSCAAAELEMFRVDVRF</sequence>
<feature type="compositionally biased region" description="Basic residues" evidence="1">
    <location>
        <begin position="50"/>
        <end position="72"/>
    </location>
</feature>
<comment type="caution">
    <text evidence="2">The sequence shown here is derived from an EMBL/GenBank/DDBJ whole genome shotgun (WGS) entry which is preliminary data.</text>
</comment>